<reference evidence="1" key="1">
    <citation type="submission" date="2021-10" db="EMBL/GenBank/DDBJ databases">
        <title>Collection of gut derived symbiotic bacterial strains cultured from healthy donors.</title>
        <authorList>
            <person name="Lin H."/>
            <person name="Littmann E."/>
            <person name="Kohout C."/>
            <person name="Pamer E.G."/>
        </authorList>
    </citation>
    <scope>NUCLEOTIDE SEQUENCE</scope>
    <source>
        <strain evidence="1">DFI.4.48</strain>
    </source>
</reference>
<dbReference type="AlphaFoldDB" id="A0AAW4VX42"/>
<proteinExistence type="predicted"/>
<name>A0AAW4VX42_9FIRM</name>
<accession>A0AAW4VX42</accession>
<feature type="non-terminal residue" evidence="1">
    <location>
        <position position="1"/>
    </location>
</feature>
<sequence length="172" mass="20411">NKKDNIYSDVINMDGVIENTSTDKIIMIDKLCKRILGHPEVLGRIMKGFIKEAENLSLEEIMELIKVKKDHEGNYYFQQLNNVSDIPHHRKVEFDYFCCINLPQKEGTTKRIYSDMEIQNVENSGYSLVTRGQDYLSRMVIYQNEREYDYRNYKNMKKTMSFSRQLKKEMGI</sequence>
<dbReference type="Proteomes" id="UP001198439">
    <property type="component" value="Unassembled WGS sequence"/>
</dbReference>
<dbReference type="EMBL" id="JAJDKZ010000093">
    <property type="protein sequence ID" value="MCB8611518.1"/>
    <property type="molecule type" value="Genomic_DNA"/>
</dbReference>
<protein>
    <submittedName>
        <fullName evidence="1">Uncharacterized protein</fullName>
    </submittedName>
</protein>
<organism evidence="1 2">
    <name type="scientific">Faecalibacillus faecis</name>
    <dbReference type="NCBI Taxonomy" id="1982628"/>
    <lineage>
        <taxon>Bacteria</taxon>
        <taxon>Bacillati</taxon>
        <taxon>Bacillota</taxon>
        <taxon>Erysipelotrichia</taxon>
        <taxon>Erysipelotrichales</taxon>
        <taxon>Coprobacillaceae</taxon>
        <taxon>Faecalibacillus</taxon>
    </lineage>
</organism>
<evidence type="ECO:0000313" key="2">
    <source>
        <dbReference type="Proteomes" id="UP001198439"/>
    </source>
</evidence>
<dbReference type="RefSeq" id="WP_227280113.1">
    <property type="nucleotide sequence ID" value="NZ_JAJDKZ010000093.1"/>
</dbReference>
<evidence type="ECO:0000313" key="1">
    <source>
        <dbReference type="EMBL" id="MCB8611518.1"/>
    </source>
</evidence>
<comment type="caution">
    <text evidence="1">The sequence shown here is derived from an EMBL/GenBank/DDBJ whole genome shotgun (WGS) entry which is preliminary data.</text>
</comment>
<gene>
    <name evidence="1" type="ORF">LJD69_13055</name>
</gene>